<name>A0A5B7EPL8_PORTR</name>
<evidence type="ECO:0000259" key="2">
    <source>
        <dbReference type="Pfam" id="PF02931"/>
    </source>
</evidence>
<evidence type="ECO:0000256" key="1">
    <source>
        <dbReference type="SAM" id="MobiDB-lite"/>
    </source>
</evidence>
<dbReference type="Gene3D" id="2.70.170.10">
    <property type="entry name" value="Neurotransmitter-gated ion-channel ligand-binding domain"/>
    <property type="match status" value="1"/>
</dbReference>
<keyword evidence="4" id="KW-1185">Reference proteome</keyword>
<protein>
    <recommendedName>
        <fullName evidence="2">Neurotransmitter-gated ion-channel ligand-binding domain-containing protein</fullName>
    </recommendedName>
</protein>
<dbReference type="GO" id="GO:0016020">
    <property type="term" value="C:membrane"/>
    <property type="evidence" value="ECO:0007669"/>
    <property type="project" value="InterPro"/>
</dbReference>
<organism evidence="3 4">
    <name type="scientific">Portunus trituberculatus</name>
    <name type="common">Swimming crab</name>
    <name type="synonym">Neptunus trituberculatus</name>
    <dbReference type="NCBI Taxonomy" id="210409"/>
    <lineage>
        <taxon>Eukaryota</taxon>
        <taxon>Metazoa</taxon>
        <taxon>Ecdysozoa</taxon>
        <taxon>Arthropoda</taxon>
        <taxon>Crustacea</taxon>
        <taxon>Multicrustacea</taxon>
        <taxon>Malacostraca</taxon>
        <taxon>Eumalacostraca</taxon>
        <taxon>Eucarida</taxon>
        <taxon>Decapoda</taxon>
        <taxon>Pleocyemata</taxon>
        <taxon>Brachyura</taxon>
        <taxon>Eubrachyura</taxon>
        <taxon>Portunoidea</taxon>
        <taxon>Portunidae</taxon>
        <taxon>Portuninae</taxon>
        <taxon>Portunus</taxon>
    </lineage>
</organism>
<dbReference type="SUPFAM" id="SSF63712">
    <property type="entry name" value="Nicotinic receptor ligand binding domain-like"/>
    <property type="match status" value="1"/>
</dbReference>
<dbReference type="InterPro" id="IPR006202">
    <property type="entry name" value="Neur_chan_lig-bd"/>
</dbReference>
<dbReference type="Proteomes" id="UP000324222">
    <property type="component" value="Unassembled WGS sequence"/>
</dbReference>
<feature type="region of interest" description="Disordered" evidence="1">
    <location>
        <begin position="120"/>
        <end position="140"/>
    </location>
</feature>
<dbReference type="GO" id="GO:0005230">
    <property type="term" value="F:extracellular ligand-gated monoatomic ion channel activity"/>
    <property type="evidence" value="ECO:0007669"/>
    <property type="project" value="InterPro"/>
</dbReference>
<reference evidence="3 4" key="1">
    <citation type="submission" date="2019-05" db="EMBL/GenBank/DDBJ databases">
        <title>Another draft genome of Portunus trituberculatus and its Hox gene families provides insights of decapod evolution.</title>
        <authorList>
            <person name="Jeong J.-H."/>
            <person name="Song I."/>
            <person name="Kim S."/>
            <person name="Choi T."/>
            <person name="Kim D."/>
            <person name="Ryu S."/>
            <person name="Kim W."/>
        </authorList>
    </citation>
    <scope>NUCLEOTIDE SEQUENCE [LARGE SCALE GENOMIC DNA]</scope>
    <source>
        <tissue evidence="3">Muscle</tissue>
    </source>
</reference>
<dbReference type="Pfam" id="PF02931">
    <property type="entry name" value="Neur_chan_LBD"/>
    <property type="match status" value="1"/>
</dbReference>
<dbReference type="AlphaFoldDB" id="A0A5B7EPL8"/>
<sequence>MDCDDKSDEDCYNRVLVPQQYLILPPVLNPTSPLTLLCNIEVINYRSFSIKEMELVVDLNIVFQWKDERLKFLYLNDKPAPIHHMLKDIWIPKFDVTSGIGIRADIEEGKKILTAKPVNSAEPDDLSSLNGGSQGFLPSQIPMTLSKADLTG</sequence>
<feature type="domain" description="Neurotransmitter-gated ion-channel ligand-binding" evidence="2">
    <location>
        <begin position="25"/>
        <end position="94"/>
    </location>
</feature>
<dbReference type="EMBL" id="VSRR010003151">
    <property type="protein sequence ID" value="MPC34883.1"/>
    <property type="molecule type" value="Genomic_DNA"/>
</dbReference>
<evidence type="ECO:0000313" key="4">
    <source>
        <dbReference type="Proteomes" id="UP000324222"/>
    </source>
</evidence>
<accession>A0A5B7EPL8</accession>
<comment type="caution">
    <text evidence="3">The sequence shown here is derived from an EMBL/GenBank/DDBJ whole genome shotgun (WGS) entry which is preliminary data.</text>
</comment>
<dbReference type="InterPro" id="IPR036734">
    <property type="entry name" value="Neur_chan_lig-bd_sf"/>
</dbReference>
<proteinExistence type="predicted"/>
<gene>
    <name evidence="3" type="ORF">E2C01_028286</name>
</gene>
<evidence type="ECO:0000313" key="3">
    <source>
        <dbReference type="EMBL" id="MPC34883.1"/>
    </source>
</evidence>